<comment type="caution">
    <text evidence="4">The sequence shown here is derived from an EMBL/GenBank/DDBJ whole genome shotgun (WGS) entry which is preliminary data.</text>
</comment>
<dbReference type="PANTHER" id="PTHR14859">
    <property type="entry name" value="CALCOFLUOR WHITE HYPERSENSITIVE PROTEIN PRECURSOR"/>
    <property type="match status" value="1"/>
</dbReference>
<feature type="transmembrane region" description="Helical" evidence="2">
    <location>
        <begin position="63"/>
        <end position="84"/>
    </location>
</feature>
<evidence type="ECO:0000259" key="3">
    <source>
        <dbReference type="Pfam" id="PF03372"/>
    </source>
</evidence>
<dbReference type="GO" id="GO:0004527">
    <property type="term" value="F:exonuclease activity"/>
    <property type="evidence" value="ECO:0007669"/>
    <property type="project" value="UniProtKB-KW"/>
</dbReference>
<keyword evidence="4" id="KW-0540">Nuclease</keyword>
<evidence type="ECO:0000313" key="5">
    <source>
        <dbReference type="Proteomes" id="UP000557307"/>
    </source>
</evidence>
<protein>
    <submittedName>
        <fullName evidence="4">Endonuclease/exonuclease/phosphatase (EEP) superfamily protein YafD</fullName>
    </submittedName>
</protein>
<dbReference type="Proteomes" id="UP000557307">
    <property type="component" value="Unassembled WGS sequence"/>
</dbReference>
<dbReference type="InterPro" id="IPR036691">
    <property type="entry name" value="Endo/exonu/phosph_ase_sf"/>
</dbReference>
<dbReference type="GO" id="GO:0016020">
    <property type="term" value="C:membrane"/>
    <property type="evidence" value="ECO:0007669"/>
    <property type="project" value="GOC"/>
</dbReference>
<evidence type="ECO:0000313" key="4">
    <source>
        <dbReference type="EMBL" id="MBB5285693.1"/>
    </source>
</evidence>
<dbReference type="InterPro" id="IPR051916">
    <property type="entry name" value="GPI-anchor_lipid_remodeler"/>
</dbReference>
<dbReference type="GO" id="GO:0004519">
    <property type="term" value="F:endonuclease activity"/>
    <property type="evidence" value="ECO:0007669"/>
    <property type="project" value="UniProtKB-KW"/>
</dbReference>
<feature type="region of interest" description="Disordered" evidence="1">
    <location>
        <begin position="329"/>
        <end position="360"/>
    </location>
</feature>
<feature type="compositionally biased region" description="Basic and acidic residues" evidence="1">
    <location>
        <begin position="343"/>
        <end position="360"/>
    </location>
</feature>
<evidence type="ECO:0000256" key="2">
    <source>
        <dbReference type="SAM" id="Phobius"/>
    </source>
</evidence>
<keyword evidence="2" id="KW-1133">Transmembrane helix</keyword>
<dbReference type="GO" id="GO:0006506">
    <property type="term" value="P:GPI anchor biosynthetic process"/>
    <property type="evidence" value="ECO:0007669"/>
    <property type="project" value="TreeGrafter"/>
</dbReference>
<reference evidence="4 5" key="1">
    <citation type="submission" date="2020-08" db="EMBL/GenBank/DDBJ databases">
        <title>Genomic Encyclopedia of Type Strains, Phase IV (KMG-IV): sequencing the most valuable type-strain genomes for metagenomic binning, comparative biology and taxonomic classification.</title>
        <authorList>
            <person name="Goeker M."/>
        </authorList>
    </citation>
    <scope>NUCLEOTIDE SEQUENCE [LARGE SCALE GENOMIC DNA]</scope>
    <source>
        <strain evidence="4 5">DSM 105074</strain>
    </source>
</reference>
<accession>A0A840TWQ3</accession>
<keyword evidence="2" id="KW-0472">Membrane</keyword>
<keyword evidence="5" id="KW-1185">Reference proteome</keyword>
<sequence length="360" mass="41592">MIAPAIIYTVGTFLFLASLMPLIQSDYWAFRVFEYPRLQKWLLTAATLVATVFFLDLSEYVPLGFAGALLINLVYLSYQVYPFLPVARIQVKAPTKADSARCLRIMIANVFQENIHTDKLVQMIVRQQPDVVVVSETNQTWVDSFRPLHEKYPYRVEVPQENTYGLVLLSRYELHESQVHFLVEDDIPSIFAQVELPSGERVQFYCIHPTPPVPNENPRSTERDIEILLVGKMAKESTLPVVVAGDLNDVAWSYTTGLFQKISGLLDPRRGRGFFNTFHAKYPFLRYPLDHIFCSEHWRLGAIRRLPYFGSDHFPMWVELYYEPEVAAQQEKPQADAEDQQLAEEKIQEETRDEKAHKDS</sequence>
<organism evidence="4 5">
    <name type="scientific">Rhabdobacter roseus</name>
    <dbReference type="NCBI Taxonomy" id="1655419"/>
    <lineage>
        <taxon>Bacteria</taxon>
        <taxon>Pseudomonadati</taxon>
        <taxon>Bacteroidota</taxon>
        <taxon>Cytophagia</taxon>
        <taxon>Cytophagales</taxon>
        <taxon>Cytophagaceae</taxon>
        <taxon>Rhabdobacter</taxon>
    </lineage>
</organism>
<proteinExistence type="predicted"/>
<keyword evidence="4" id="KW-0255">Endonuclease</keyword>
<dbReference type="Gene3D" id="3.60.10.10">
    <property type="entry name" value="Endonuclease/exonuclease/phosphatase"/>
    <property type="match status" value="1"/>
</dbReference>
<dbReference type="AlphaFoldDB" id="A0A840TWQ3"/>
<gene>
    <name evidence="4" type="ORF">HNQ92_003853</name>
</gene>
<feature type="transmembrane region" description="Helical" evidence="2">
    <location>
        <begin position="6"/>
        <end position="29"/>
    </location>
</feature>
<dbReference type="RefSeq" id="WP_184176100.1">
    <property type="nucleotide sequence ID" value="NZ_JACHGF010000006.1"/>
</dbReference>
<name>A0A840TWQ3_9BACT</name>
<keyword evidence="2" id="KW-0812">Transmembrane</keyword>
<dbReference type="PANTHER" id="PTHR14859:SF15">
    <property type="entry name" value="ENDONUCLEASE_EXONUCLEASE_PHOSPHATASE DOMAIN-CONTAINING PROTEIN"/>
    <property type="match status" value="1"/>
</dbReference>
<feature type="transmembrane region" description="Helical" evidence="2">
    <location>
        <begin position="41"/>
        <end position="57"/>
    </location>
</feature>
<dbReference type="EMBL" id="JACHGF010000006">
    <property type="protein sequence ID" value="MBB5285693.1"/>
    <property type="molecule type" value="Genomic_DNA"/>
</dbReference>
<dbReference type="InterPro" id="IPR005135">
    <property type="entry name" value="Endo/exonuclease/phosphatase"/>
</dbReference>
<keyword evidence="4" id="KW-0269">Exonuclease</keyword>
<evidence type="ECO:0000256" key="1">
    <source>
        <dbReference type="SAM" id="MobiDB-lite"/>
    </source>
</evidence>
<keyword evidence="4" id="KW-0378">Hydrolase</keyword>
<dbReference type="Pfam" id="PF03372">
    <property type="entry name" value="Exo_endo_phos"/>
    <property type="match status" value="1"/>
</dbReference>
<dbReference type="SUPFAM" id="SSF56219">
    <property type="entry name" value="DNase I-like"/>
    <property type="match status" value="1"/>
</dbReference>
<feature type="domain" description="Endonuclease/exonuclease/phosphatase" evidence="3">
    <location>
        <begin position="113"/>
        <end position="313"/>
    </location>
</feature>